<dbReference type="GO" id="GO:0016787">
    <property type="term" value="F:hydrolase activity"/>
    <property type="evidence" value="ECO:0007669"/>
    <property type="project" value="UniProtKB-KW"/>
</dbReference>
<dbReference type="Proteomes" id="UP001060261">
    <property type="component" value="Chromosome"/>
</dbReference>
<feature type="domain" description="Metallo-beta-lactamase" evidence="3">
    <location>
        <begin position="23"/>
        <end position="206"/>
    </location>
</feature>
<dbReference type="SUPFAM" id="SSF56281">
    <property type="entry name" value="Metallo-hydrolase/oxidoreductase"/>
    <property type="match status" value="1"/>
</dbReference>
<protein>
    <recommendedName>
        <fullName evidence="2">UPF0173 metal-dependent hydrolase N0D28_15225</fullName>
    </recommendedName>
</protein>
<keyword evidence="5" id="KW-1185">Reference proteome</keyword>
<dbReference type="RefSeq" id="WP_260560318.1">
    <property type="nucleotide sequence ID" value="NZ_BAABEC010000020.1"/>
</dbReference>
<sequence>MTQPTPTQTTSDAASSLTIRFLGHSAFLFSSGGFQVLIDPFIQGNPKSPVTLDEALGWNVNAVLVSHAHGDHWGNALDFGKAGIPIIGTAEVGGYAGQHGAANAIGANIGGTVKGEWGQVTLTPAWHSSSFPDGSYGGMPTGLVIEMGGKRVYFAGDTGRFSDMALIGEGGLDLAILPIGDNYTMGPIEAAKCLDLLKPTAAMPMHYGTFPALTGDPQVFAAEAEKRGVKVYLPEPGEEIKL</sequence>
<dbReference type="Gene3D" id="3.60.15.10">
    <property type="entry name" value="Ribonuclease Z/Hydroxyacylglutathione hydrolase-like"/>
    <property type="match status" value="1"/>
</dbReference>
<evidence type="ECO:0000259" key="3">
    <source>
        <dbReference type="SMART" id="SM00849"/>
    </source>
</evidence>
<evidence type="ECO:0000256" key="1">
    <source>
        <dbReference type="ARBA" id="ARBA00022801"/>
    </source>
</evidence>
<dbReference type="InterPro" id="IPR036866">
    <property type="entry name" value="RibonucZ/Hydroxyglut_hydro"/>
</dbReference>
<keyword evidence="1 2" id="KW-0378">Hydrolase</keyword>
<organism evidence="4 5">
    <name type="scientific">Deinococcus rubellus</name>
    <dbReference type="NCBI Taxonomy" id="1889240"/>
    <lineage>
        <taxon>Bacteria</taxon>
        <taxon>Thermotogati</taxon>
        <taxon>Deinococcota</taxon>
        <taxon>Deinococci</taxon>
        <taxon>Deinococcales</taxon>
        <taxon>Deinococcaceae</taxon>
        <taxon>Deinococcus</taxon>
    </lineage>
</organism>
<evidence type="ECO:0000313" key="5">
    <source>
        <dbReference type="Proteomes" id="UP001060261"/>
    </source>
</evidence>
<dbReference type="SMART" id="SM00849">
    <property type="entry name" value="Lactamase_B"/>
    <property type="match status" value="1"/>
</dbReference>
<name>A0ABY5YJV8_9DEIO</name>
<dbReference type="PANTHER" id="PTHR43546:SF3">
    <property type="entry name" value="UPF0173 METAL-DEPENDENT HYDROLASE MJ1163"/>
    <property type="match status" value="1"/>
</dbReference>
<evidence type="ECO:0000313" key="4">
    <source>
        <dbReference type="EMBL" id="UWX64043.1"/>
    </source>
</evidence>
<dbReference type="NCBIfam" id="NF001911">
    <property type="entry name" value="PRK00685.1"/>
    <property type="match status" value="1"/>
</dbReference>
<dbReference type="PANTHER" id="PTHR43546">
    <property type="entry name" value="UPF0173 METAL-DEPENDENT HYDROLASE MJ1163-RELATED"/>
    <property type="match status" value="1"/>
</dbReference>
<gene>
    <name evidence="4" type="ORF">N0D28_15225</name>
</gene>
<dbReference type="Pfam" id="PF12706">
    <property type="entry name" value="Lactamase_B_2"/>
    <property type="match status" value="1"/>
</dbReference>
<evidence type="ECO:0000256" key="2">
    <source>
        <dbReference type="HAMAP-Rule" id="MF_00457"/>
    </source>
</evidence>
<proteinExistence type="inferred from homology"/>
<dbReference type="InterPro" id="IPR050114">
    <property type="entry name" value="UPF0173_UPF0282_UlaG_hydrolase"/>
</dbReference>
<dbReference type="InterPro" id="IPR022877">
    <property type="entry name" value="UPF0173"/>
</dbReference>
<dbReference type="HAMAP" id="MF_00457">
    <property type="entry name" value="UPF0173"/>
    <property type="match status" value="1"/>
</dbReference>
<dbReference type="EMBL" id="CP104213">
    <property type="protein sequence ID" value="UWX64043.1"/>
    <property type="molecule type" value="Genomic_DNA"/>
</dbReference>
<comment type="similarity">
    <text evidence="2">Belongs to the UPF0173 family.</text>
</comment>
<accession>A0ABY5YJV8</accession>
<dbReference type="InterPro" id="IPR001279">
    <property type="entry name" value="Metallo-B-lactamas"/>
</dbReference>
<reference evidence="4" key="1">
    <citation type="submission" date="2022-09" db="EMBL/GenBank/DDBJ databases">
        <title>genome sequence of Deinococcus rubellus.</title>
        <authorList>
            <person name="Srinivasan S."/>
        </authorList>
    </citation>
    <scope>NUCLEOTIDE SEQUENCE</scope>
    <source>
        <strain evidence="4">Ant6</strain>
    </source>
</reference>